<sequence length="460" mass="51403">MKINTLYLPGFCHRLCGSSSKRGAGALSGRALKLDGLAALLARFIAPATFAGVGKRDRIYTPWVTFCAFLGQVLQRGASCRDAVRRVQAWHLKAGSATAVDDATGGYCQARSRLPIAVLRTAFNQLAEMALLRSRTEDQWLGHTVKVIDGGGLSMPDTAANRKVYPYAGGQRKGCGFPTGQMVGLFSLATGHLVKFVLSSWKAHEAPLARQLIGWVKQGEVLLADRGFCNWGLISLLHRKGVDVVMRLHQARRTGTGEVCWPKPQRQGRWGKCLWNELPQSLTLRVVRFRAAVPGFRTDRIAVVTTLLDEAKYPDAVIAELYLRRWQVELHFRDIKTTLGLDVLRTQTPEMIEKEVHLQAIAYNVVRLLMLEAARQHDVPPARLSFKGTVSTLRAFAPLFATNARQAAQRFEELLLALAADLVPDRPHRSEPRAIKRRPKVYQLMTKPRHHMRVSISRRQ</sequence>
<reference evidence="2" key="1">
    <citation type="submission" date="2023-03" db="EMBL/GenBank/DDBJ databases">
        <title>Lomoglobus Profundus gen. nov., sp. nov., a novel member of the phylum Verrucomicrobia, isolated from deep-marine sediment of South China Sea.</title>
        <authorList>
            <person name="Ahmad T."/>
            <person name="Ishaq S.E."/>
            <person name="Wang F."/>
        </authorList>
    </citation>
    <scope>NUCLEOTIDE SEQUENCE</scope>
    <source>
        <strain evidence="2">LMO-M01</strain>
    </source>
</reference>
<dbReference type="AlphaFoldDB" id="A0AAE9ZU94"/>
<protein>
    <submittedName>
        <fullName evidence="2">IS4 family transposase</fullName>
    </submittedName>
</protein>
<organism evidence="2 3">
    <name type="scientific">Synoicihabitans lomoniglobus</name>
    <dbReference type="NCBI Taxonomy" id="2909285"/>
    <lineage>
        <taxon>Bacteria</taxon>
        <taxon>Pseudomonadati</taxon>
        <taxon>Verrucomicrobiota</taxon>
        <taxon>Opitutia</taxon>
        <taxon>Opitutales</taxon>
        <taxon>Opitutaceae</taxon>
        <taxon>Synoicihabitans</taxon>
    </lineage>
</organism>
<name>A0AAE9ZU94_9BACT</name>
<dbReference type="GO" id="GO:0004803">
    <property type="term" value="F:transposase activity"/>
    <property type="evidence" value="ECO:0007669"/>
    <property type="project" value="InterPro"/>
</dbReference>
<dbReference type="NCBIfam" id="NF033592">
    <property type="entry name" value="transpos_IS4_1"/>
    <property type="match status" value="1"/>
</dbReference>
<accession>A0AAE9ZU94</accession>
<dbReference type="SUPFAM" id="SSF53098">
    <property type="entry name" value="Ribonuclease H-like"/>
    <property type="match status" value="1"/>
</dbReference>
<dbReference type="GO" id="GO:0006313">
    <property type="term" value="P:DNA transposition"/>
    <property type="evidence" value="ECO:0007669"/>
    <property type="project" value="InterPro"/>
</dbReference>
<dbReference type="PANTHER" id="PTHR37529">
    <property type="entry name" value="TRANSPOSASE INSG FOR INSERTION SEQUENCE ELEMENT IS4-RELATED"/>
    <property type="match status" value="1"/>
</dbReference>
<dbReference type="InterPro" id="IPR002559">
    <property type="entry name" value="Transposase_11"/>
</dbReference>
<evidence type="ECO:0000313" key="3">
    <source>
        <dbReference type="Proteomes" id="UP001218638"/>
    </source>
</evidence>
<dbReference type="RefSeq" id="WP_330930956.1">
    <property type="nucleotide sequence ID" value="NZ_CP119075.1"/>
</dbReference>
<dbReference type="KEGG" id="slom:PXH66_18895"/>
<dbReference type="InterPro" id="IPR047952">
    <property type="entry name" value="Transpos_IS4"/>
</dbReference>
<evidence type="ECO:0000259" key="1">
    <source>
        <dbReference type="Pfam" id="PF01609"/>
    </source>
</evidence>
<feature type="domain" description="Transposase IS4-like" evidence="1">
    <location>
        <begin position="142"/>
        <end position="364"/>
    </location>
</feature>
<dbReference type="PANTHER" id="PTHR37529:SF1">
    <property type="entry name" value="TRANSPOSASE INSG FOR INSERTION SEQUENCE ELEMENT IS4-RELATED"/>
    <property type="match status" value="1"/>
</dbReference>
<dbReference type="Pfam" id="PF01609">
    <property type="entry name" value="DDE_Tnp_1"/>
    <property type="match status" value="1"/>
</dbReference>
<gene>
    <name evidence="2" type="ORF">PXH66_18895</name>
</gene>
<evidence type="ECO:0000313" key="2">
    <source>
        <dbReference type="EMBL" id="WED64411.1"/>
    </source>
</evidence>
<dbReference type="EMBL" id="CP119075">
    <property type="protein sequence ID" value="WED64411.1"/>
    <property type="molecule type" value="Genomic_DNA"/>
</dbReference>
<dbReference type="GO" id="GO:0003677">
    <property type="term" value="F:DNA binding"/>
    <property type="evidence" value="ECO:0007669"/>
    <property type="project" value="InterPro"/>
</dbReference>
<keyword evidence="3" id="KW-1185">Reference proteome</keyword>
<dbReference type="Proteomes" id="UP001218638">
    <property type="component" value="Chromosome"/>
</dbReference>
<proteinExistence type="predicted"/>
<dbReference type="InterPro" id="IPR012337">
    <property type="entry name" value="RNaseH-like_sf"/>
</dbReference>